<comment type="caution">
    <text evidence="2">The sequence shown here is derived from an EMBL/GenBank/DDBJ whole genome shotgun (WGS) entry which is preliminary data.</text>
</comment>
<accession>A0ABD5PD43</accession>
<keyword evidence="3" id="KW-1185">Reference proteome</keyword>
<dbReference type="PROSITE" id="PS51318">
    <property type="entry name" value="TAT"/>
    <property type="match status" value="1"/>
</dbReference>
<evidence type="ECO:0000313" key="2">
    <source>
        <dbReference type="EMBL" id="MFC4358681.1"/>
    </source>
</evidence>
<feature type="region of interest" description="Disordered" evidence="1">
    <location>
        <begin position="1"/>
        <end position="21"/>
    </location>
</feature>
<dbReference type="Proteomes" id="UP001595921">
    <property type="component" value="Unassembled WGS sequence"/>
</dbReference>
<dbReference type="InterPro" id="IPR006311">
    <property type="entry name" value="TAT_signal"/>
</dbReference>
<gene>
    <name evidence="2" type="ORF">ACFO0N_12090</name>
</gene>
<name>A0ABD5PD43_9EURY</name>
<dbReference type="RefSeq" id="WP_267623519.1">
    <property type="nucleotide sequence ID" value="NZ_JAODIW010000008.1"/>
</dbReference>
<dbReference type="EMBL" id="JBHSDS010000006">
    <property type="protein sequence ID" value="MFC4358681.1"/>
    <property type="molecule type" value="Genomic_DNA"/>
</dbReference>
<proteinExistence type="predicted"/>
<sequence length="465" mass="51218">MVSDPSVPSNDTDDADDADRPAISRRRLLGGVATAGLVAGGTLAVGAESPTTLPDLLTDTATKLYPTPPEITALWRPTVTEGHAREAVDLLADTVSEGERLWERTDTDEHFLGAGGWLENARESLGEAKYHDALFEAGYGLQFAGESLGVARARLGRADLGSLADRGFGLLDRVDALAADLDPYPVSDPGRDLAWYYRIERDLVFARFDADWGTEAMEAARNGVDDANGPEAEEYSPRDVGTLTGRLLQGRLHVRTAERFRDLLAERLDGDTGDTTDYADHLRSATGEFRAEIEALPSRGEIRSSYLDEVDDDGRYGPYGFARSRLAMWCFDSDYRFGWDDSDGLLTHRAVETSKAVAQRRAHEFALDRLVVGPDDEGFDSGHTLAEKRRARATYRSVVGSDPPPLLTRQVKRAVEDLQVAKVGFAGNYQRPLWRERLKAYLYALVGRAKLREYPAVYDAVVSVE</sequence>
<evidence type="ECO:0008006" key="4">
    <source>
        <dbReference type="Google" id="ProtNLM"/>
    </source>
</evidence>
<evidence type="ECO:0000256" key="1">
    <source>
        <dbReference type="SAM" id="MobiDB-lite"/>
    </source>
</evidence>
<evidence type="ECO:0000313" key="3">
    <source>
        <dbReference type="Proteomes" id="UP001595921"/>
    </source>
</evidence>
<feature type="compositionally biased region" description="Polar residues" evidence="1">
    <location>
        <begin position="1"/>
        <end position="10"/>
    </location>
</feature>
<reference evidence="2 3" key="1">
    <citation type="journal article" date="2019" name="Int. J. Syst. Evol. Microbiol.">
        <title>The Global Catalogue of Microorganisms (GCM) 10K type strain sequencing project: providing services to taxonomists for standard genome sequencing and annotation.</title>
        <authorList>
            <consortium name="The Broad Institute Genomics Platform"/>
            <consortium name="The Broad Institute Genome Sequencing Center for Infectious Disease"/>
            <person name="Wu L."/>
            <person name="Ma J."/>
        </authorList>
    </citation>
    <scope>NUCLEOTIDE SEQUENCE [LARGE SCALE GENOMIC DNA]</scope>
    <source>
        <strain evidence="2 3">CGMCC 1.12553</strain>
    </source>
</reference>
<protein>
    <recommendedName>
        <fullName evidence="4">Tat (Twin-arginine translocation) pathway signal sequence</fullName>
    </recommendedName>
</protein>
<organism evidence="2 3">
    <name type="scientific">Halobium salinum</name>
    <dbReference type="NCBI Taxonomy" id="1364940"/>
    <lineage>
        <taxon>Archaea</taxon>
        <taxon>Methanobacteriati</taxon>
        <taxon>Methanobacteriota</taxon>
        <taxon>Stenosarchaea group</taxon>
        <taxon>Halobacteria</taxon>
        <taxon>Halobacteriales</taxon>
        <taxon>Haloferacaceae</taxon>
        <taxon>Halobium</taxon>
    </lineage>
</organism>
<dbReference type="AlphaFoldDB" id="A0ABD5PD43"/>